<dbReference type="InterPro" id="IPR014811">
    <property type="entry name" value="ArgoL1"/>
</dbReference>
<dbReference type="GO" id="GO:0003723">
    <property type="term" value="F:RNA binding"/>
    <property type="evidence" value="ECO:0007669"/>
    <property type="project" value="UniProtKB-KW"/>
</dbReference>
<dbReference type="InterPro" id="IPR003100">
    <property type="entry name" value="PAZ_dom"/>
</dbReference>
<keyword evidence="4" id="KW-0694">RNA-binding</keyword>
<dbReference type="Pfam" id="PF16488">
    <property type="entry name" value="ArgoL2"/>
    <property type="match status" value="1"/>
</dbReference>
<dbReference type="SMART" id="SM00950">
    <property type="entry name" value="Piwi"/>
    <property type="match status" value="1"/>
</dbReference>
<dbReference type="Pfam" id="PF02171">
    <property type="entry name" value="Piwi"/>
    <property type="match status" value="1"/>
</dbReference>
<dbReference type="CDD" id="cd02846">
    <property type="entry name" value="PAZ_argonaute_like"/>
    <property type="match status" value="1"/>
</dbReference>
<evidence type="ECO:0000256" key="6">
    <source>
        <dbReference type="ARBA" id="ARBA00023158"/>
    </source>
</evidence>
<dbReference type="GO" id="GO:1990904">
    <property type="term" value="C:ribonucleoprotein complex"/>
    <property type="evidence" value="ECO:0007669"/>
    <property type="project" value="UniProtKB-KW"/>
</dbReference>
<feature type="compositionally biased region" description="Basic and acidic residues" evidence="9">
    <location>
        <begin position="72"/>
        <end position="83"/>
    </location>
</feature>
<feature type="domain" description="Piwi" evidence="11">
    <location>
        <begin position="620"/>
        <end position="949"/>
    </location>
</feature>
<dbReference type="Gene3D" id="2.170.260.10">
    <property type="entry name" value="paz domain"/>
    <property type="match status" value="1"/>
</dbReference>
<dbReference type="Pfam" id="PF16487">
    <property type="entry name" value="ArgoMid"/>
    <property type="match status" value="1"/>
</dbReference>
<evidence type="ECO:0000259" key="11">
    <source>
        <dbReference type="PROSITE" id="PS50822"/>
    </source>
</evidence>
<evidence type="ECO:0000313" key="12">
    <source>
        <dbReference type="EMBL" id="KAK4756141.1"/>
    </source>
</evidence>
<dbReference type="Proteomes" id="UP001345219">
    <property type="component" value="Chromosome 6"/>
</dbReference>
<keyword evidence="2" id="KW-0678">Repressor</keyword>
<dbReference type="SMART" id="SM01163">
    <property type="entry name" value="DUF1785"/>
    <property type="match status" value="1"/>
</dbReference>
<keyword evidence="5" id="KW-0805">Transcription regulation</keyword>
<evidence type="ECO:0000259" key="10">
    <source>
        <dbReference type="PROSITE" id="PS50821"/>
    </source>
</evidence>
<feature type="region of interest" description="Disordered" evidence="9">
    <location>
        <begin position="1"/>
        <end position="64"/>
    </location>
</feature>
<dbReference type="AlphaFoldDB" id="A0AAN7JX76"/>
<gene>
    <name evidence="12" type="ORF">SAY87_006268</name>
</gene>
<dbReference type="SUPFAM" id="SSF101690">
    <property type="entry name" value="PAZ domain"/>
    <property type="match status" value="1"/>
</dbReference>
<keyword evidence="6" id="KW-0943">RNA-mediated gene silencing</keyword>
<evidence type="ECO:0000256" key="4">
    <source>
        <dbReference type="ARBA" id="ARBA00022884"/>
    </source>
</evidence>
<evidence type="ECO:0000256" key="9">
    <source>
        <dbReference type="SAM" id="MobiDB-lite"/>
    </source>
</evidence>
<dbReference type="PANTHER" id="PTHR22891">
    <property type="entry name" value="EUKARYOTIC TRANSLATION INITIATION FACTOR 2C"/>
    <property type="match status" value="1"/>
</dbReference>
<dbReference type="SMART" id="SM00949">
    <property type="entry name" value="PAZ"/>
    <property type="match status" value="1"/>
</dbReference>
<dbReference type="PROSITE" id="PS50822">
    <property type="entry name" value="PIWI"/>
    <property type="match status" value="1"/>
</dbReference>
<comment type="caution">
    <text evidence="12">The sequence shown here is derived from an EMBL/GenBank/DDBJ whole genome shotgun (WGS) entry which is preliminary data.</text>
</comment>
<evidence type="ECO:0000256" key="8">
    <source>
        <dbReference type="ARBA" id="ARBA00070857"/>
    </source>
</evidence>
<dbReference type="GO" id="GO:0035194">
    <property type="term" value="P:regulatory ncRNA-mediated post-transcriptional gene silencing"/>
    <property type="evidence" value="ECO:0007669"/>
    <property type="project" value="UniProtKB-ARBA"/>
</dbReference>
<evidence type="ECO:0000256" key="1">
    <source>
        <dbReference type="ARBA" id="ARBA00008201"/>
    </source>
</evidence>
<reference evidence="12 13" key="1">
    <citation type="journal article" date="2023" name="Hortic Res">
        <title>Pangenome of water caltrop reveals structural variations and asymmetric subgenome divergence after allopolyploidization.</title>
        <authorList>
            <person name="Zhang X."/>
            <person name="Chen Y."/>
            <person name="Wang L."/>
            <person name="Yuan Y."/>
            <person name="Fang M."/>
            <person name="Shi L."/>
            <person name="Lu R."/>
            <person name="Comes H.P."/>
            <person name="Ma Y."/>
            <person name="Chen Y."/>
            <person name="Huang G."/>
            <person name="Zhou Y."/>
            <person name="Zheng Z."/>
            <person name="Qiu Y."/>
        </authorList>
    </citation>
    <scope>NUCLEOTIDE SEQUENCE [LARGE SCALE GENOMIC DNA]</scope>
    <source>
        <tissue evidence="12">Roots</tissue>
    </source>
</reference>
<keyword evidence="3" id="KW-0810">Translation regulation</keyword>
<dbReference type="InterPro" id="IPR012337">
    <property type="entry name" value="RNaseH-like_sf"/>
</dbReference>
<evidence type="ECO:0000256" key="5">
    <source>
        <dbReference type="ARBA" id="ARBA00023015"/>
    </source>
</evidence>
<protein>
    <recommendedName>
        <fullName evidence="8">Protein argonaute 7</fullName>
    </recommendedName>
</protein>
<dbReference type="FunFam" id="3.30.420.10:FF:000013">
    <property type="entry name" value="protein argonaute 10-like"/>
    <property type="match status" value="1"/>
</dbReference>
<dbReference type="Gene3D" id="3.40.50.2300">
    <property type="match status" value="1"/>
</dbReference>
<proteinExistence type="inferred from homology"/>
<evidence type="ECO:0000256" key="2">
    <source>
        <dbReference type="ARBA" id="ARBA00022491"/>
    </source>
</evidence>
<dbReference type="SUPFAM" id="SSF53098">
    <property type="entry name" value="Ribonuclease H-like"/>
    <property type="match status" value="1"/>
</dbReference>
<keyword evidence="13" id="KW-1185">Reference proteome</keyword>
<dbReference type="InterPro" id="IPR032474">
    <property type="entry name" value="Argonaute_N"/>
</dbReference>
<comment type="similarity">
    <text evidence="1">Belongs to the argonaute family. Ago subfamily.</text>
</comment>
<dbReference type="FunFam" id="2.170.260.10:FF:000008">
    <property type="entry name" value="Protein argonaute 7"/>
    <property type="match status" value="1"/>
</dbReference>
<sequence>MASRGRSGRATGRGRGRDYEPRSGPSSTSVWSSRGRDVPDQSRQPASHSQQEVPPPSTSSSVLQVQQLGREMEEKFSLHRPDSGRLPPKRPGFGKIGMTCYVKANHFIVEVADKDFFHYDVNIAPEVASKGVCRAIISELVRLYGESHLGKRTPAYDGRKSLYTAGPLPFKSKDFVVLLSEKDGGASSSKRGDRKFKVTLKYASQLDMYHLRQLLQGVQSDNNPQDIIQVLDTVLRHMPSSDYTVVGRSFFHPSLCISDDPRSGRGDLSDGLEYWRGYYQSLRPTQLGLSLNIDLSARAFFDPILVTEFVQKHFYRDMSRPLSDQDRIKVKKALRGVKVHLVHLQHSRSYKITGISNRPASQTMFTLDDKKTTISVAQYFHEKYKVIVKHPNLPCLQAGSDSKPIYLPMEFCKIVEGQRYTKKLNEKQVTNLLRATCQRPNERENGIQKIVKANKFKEVPIVNEFGMTISSELARVPARVLPAPILNYHPSGKEVIVDPRMGQWNMINKKMINGARVDAWACINFSTKLNRNVPYDFCNELVSMCNSKGMAFNRSPILDIKFANPNQIEKALTEVHKESMKELASNNCPHKQLQLLIIILPDMGGSYGLLSNLDNFSSNFVLVVLDFYHKKKFIFLILDHFYTGRIKRKCETELGIVSQCCQPRQAVKMQKQYCENVSLKINVKIGGRNSVLDAAVHKKIPFLTDKVTIVFGADVTHPQPGDDSSPSIAAVVASMDWPEVTKYRCLISAQSHREEIIEDLYKRDPNEQGSVHKSMIMDHLKAFRRSTGLKPDRIIFYRDGVSEGQFSQVLLYEVDAIRKACASLQPGYLPPITFVVVQKRHHTRFFPENNRRDMMDRSGNILPGTVVDRGICHPSEFDFFLNSHAGIQGTSRPAHYHVLYDENNFTADGLQMLTNSLCYTYARCTRAVSLVPPAYYAHLAAFRARYYIEGDGSDSGSSSGSHRIQEGVAQLRHLPAVKDNVMNVMFFC</sequence>
<feature type="compositionally biased region" description="Low complexity" evidence="9">
    <location>
        <begin position="1"/>
        <end position="10"/>
    </location>
</feature>
<keyword evidence="7" id="KW-0687">Ribonucleoprotein</keyword>
<dbReference type="EMBL" id="JAXIOK010000013">
    <property type="protein sequence ID" value="KAK4756141.1"/>
    <property type="molecule type" value="Genomic_DNA"/>
</dbReference>
<dbReference type="InterPro" id="IPR036085">
    <property type="entry name" value="PAZ_dom_sf"/>
</dbReference>
<dbReference type="InterPro" id="IPR003165">
    <property type="entry name" value="Piwi"/>
</dbReference>
<dbReference type="Pfam" id="PF02170">
    <property type="entry name" value="PAZ"/>
    <property type="match status" value="1"/>
</dbReference>
<dbReference type="CDD" id="cd04657">
    <property type="entry name" value="Piwi_ago-like"/>
    <property type="match status" value="1"/>
</dbReference>
<feature type="region of interest" description="Disordered" evidence="9">
    <location>
        <begin position="72"/>
        <end position="91"/>
    </location>
</feature>
<dbReference type="InterPro" id="IPR032472">
    <property type="entry name" value="ArgoL2"/>
</dbReference>
<evidence type="ECO:0000256" key="3">
    <source>
        <dbReference type="ARBA" id="ARBA00022845"/>
    </source>
</evidence>
<dbReference type="InterPro" id="IPR045246">
    <property type="entry name" value="Piwi_ago-like"/>
</dbReference>
<dbReference type="Pfam" id="PF16486">
    <property type="entry name" value="ArgoN"/>
    <property type="match status" value="1"/>
</dbReference>
<dbReference type="GO" id="GO:0006417">
    <property type="term" value="P:regulation of translation"/>
    <property type="evidence" value="ECO:0007669"/>
    <property type="project" value="UniProtKB-KW"/>
</dbReference>
<dbReference type="InterPro" id="IPR036397">
    <property type="entry name" value="RNaseH_sf"/>
</dbReference>
<evidence type="ECO:0000256" key="7">
    <source>
        <dbReference type="ARBA" id="ARBA00023274"/>
    </source>
</evidence>
<keyword evidence="5" id="KW-0804">Transcription</keyword>
<organism evidence="12 13">
    <name type="scientific">Trapa incisa</name>
    <dbReference type="NCBI Taxonomy" id="236973"/>
    <lineage>
        <taxon>Eukaryota</taxon>
        <taxon>Viridiplantae</taxon>
        <taxon>Streptophyta</taxon>
        <taxon>Embryophyta</taxon>
        <taxon>Tracheophyta</taxon>
        <taxon>Spermatophyta</taxon>
        <taxon>Magnoliopsida</taxon>
        <taxon>eudicotyledons</taxon>
        <taxon>Gunneridae</taxon>
        <taxon>Pentapetalae</taxon>
        <taxon>rosids</taxon>
        <taxon>malvids</taxon>
        <taxon>Myrtales</taxon>
        <taxon>Lythraceae</taxon>
        <taxon>Trapa</taxon>
    </lineage>
</organism>
<dbReference type="Gene3D" id="3.30.420.10">
    <property type="entry name" value="Ribonuclease H-like superfamily/Ribonuclease H"/>
    <property type="match status" value="1"/>
</dbReference>
<feature type="domain" description="PAZ" evidence="10">
    <location>
        <begin position="305"/>
        <end position="416"/>
    </location>
</feature>
<dbReference type="PROSITE" id="PS50821">
    <property type="entry name" value="PAZ"/>
    <property type="match status" value="1"/>
</dbReference>
<dbReference type="Pfam" id="PF08699">
    <property type="entry name" value="ArgoL1"/>
    <property type="match status" value="1"/>
</dbReference>
<evidence type="ECO:0000313" key="13">
    <source>
        <dbReference type="Proteomes" id="UP001345219"/>
    </source>
</evidence>
<dbReference type="GO" id="GO:0051607">
    <property type="term" value="P:defense response to virus"/>
    <property type="evidence" value="ECO:0007669"/>
    <property type="project" value="UniProtKB-ARBA"/>
</dbReference>
<dbReference type="InterPro" id="IPR032473">
    <property type="entry name" value="Argonaute_Mid_dom"/>
</dbReference>
<accession>A0AAN7JX76</accession>
<name>A0AAN7JX76_9MYRT</name>